<dbReference type="EMBL" id="FNQS01000005">
    <property type="protein sequence ID" value="SEA54179.1"/>
    <property type="molecule type" value="Genomic_DNA"/>
</dbReference>
<dbReference type="PROSITE" id="PS50968">
    <property type="entry name" value="BIOTINYL_LIPOYL"/>
    <property type="match status" value="1"/>
</dbReference>
<keyword evidence="2" id="KW-0276">Fatty acid metabolism</keyword>
<name>A0A1H4C1G3_9GAMM</name>
<dbReference type="InterPro" id="IPR000089">
    <property type="entry name" value="Biotin_lipoyl"/>
</dbReference>
<dbReference type="AlphaFoldDB" id="A0A1H4C1G3"/>
<organism evidence="5 6">
    <name type="scientific">Lonsdalea quercina</name>
    <dbReference type="NCBI Taxonomy" id="71657"/>
    <lineage>
        <taxon>Bacteria</taxon>
        <taxon>Pseudomonadati</taxon>
        <taxon>Pseudomonadota</taxon>
        <taxon>Gammaproteobacteria</taxon>
        <taxon>Enterobacterales</taxon>
        <taxon>Pectobacteriaceae</taxon>
        <taxon>Lonsdalea</taxon>
    </lineage>
</organism>
<dbReference type="PRINTS" id="PR01071">
    <property type="entry name" value="ACOABIOTINCC"/>
</dbReference>
<evidence type="ECO:0000313" key="6">
    <source>
        <dbReference type="Proteomes" id="UP000187280"/>
    </source>
</evidence>
<dbReference type="STRING" id="71657.SAMN02982996_01896"/>
<dbReference type="eggNOG" id="COG0511">
    <property type="taxonomic scope" value="Bacteria"/>
</dbReference>
<feature type="domain" description="Lipoyl-binding" evidence="4">
    <location>
        <begin position="1"/>
        <end position="79"/>
    </location>
</feature>
<evidence type="ECO:0000256" key="2">
    <source>
        <dbReference type="RuleBase" id="RU364072"/>
    </source>
</evidence>
<evidence type="ECO:0000313" key="5">
    <source>
        <dbReference type="EMBL" id="SEA54179.1"/>
    </source>
</evidence>
<evidence type="ECO:0000256" key="3">
    <source>
        <dbReference type="SAM" id="MobiDB-lite"/>
    </source>
</evidence>
<dbReference type="SUPFAM" id="SSF51230">
    <property type="entry name" value="Single hybrid motif"/>
    <property type="match status" value="1"/>
</dbReference>
<dbReference type="Gene3D" id="2.40.50.100">
    <property type="match status" value="1"/>
</dbReference>
<comment type="function">
    <text evidence="1 2">This protein is a component of the acetyl coenzyme A carboxylase complex; first, biotin carboxylase catalyzes the carboxylation of the carrier protein and then the transcarboxylase transfers the carboxyl group to form malonyl-CoA.</text>
</comment>
<gene>
    <name evidence="5" type="ORF">SAMN02982996_01896</name>
</gene>
<comment type="pathway">
    <text evidence="2">Lipid metabolism; fatty acid biosynthesis.</text>
</comment>
<keyword evidence="2" id="KW-0275">Fatty acid biosynthesis</keyword>
<reference evidence="5 6" key="1">
    <citation type="submission" date="2016-10" db="EMBL/GenBank/DDBJ databases">
        <authorList>
            <person name="de Groot N.N."/>
        </authorList>
    </citation>
    <scope>NUCLEOTIDE SEQUENCE [LARGE SCALE GENOMIC DNA]</scope>
    <source>
        <strain evidence="5 6">ATCC 29281</strain>
    </source>
</reference>
<dbReference type="InterPro" id="IPR001249">
    <property type="entry name" value="AcCoA_biotinCC"/>
</dbReference>
<dbReference type="NCBIfam" id="NF005457">
    <property type="entry name" value="PRK07051.1"/>
    <property type="match status" value="1"/>
</dbReference>
<dbReference type="GO" id="GO:0003989">
    <property type="term" value="F:acetyl-CoA carboxylase activity"/>
    <property type="evidence" value="ECO:0007669"/>
    <property type="project" value="InterPro"/>
</dbReference>
<keyword evidence="2" id="KW-0443">Lipid metabolism</keyword>
<dbReference type="GeneID" id="97764769"/>
<dbReference type="UniPathway" id="UPA00094"/>
<dbReference type="Proteomes" id="UP000187280">
    <property type="component" value="Unassembled WGS sequence"/>
</dbReference>
<evidence type="ECO:0000256" key="1">
    <source>
        <dbReference type="ARBA" id="ARBA00003761"/>
    </source>
</evidence>
<dbReference type="GO" id="GO:0006633">
    <property type="term" value="P:fatty acid biosynthetic process"/>
    <property type="evidence" value="ECO:0007669"/>
    <property type="project" value="UniProtKB-UniPathway"/>
</dbReference>
<keyword evidence="6" id="KW-1185">Reference proteome</keyword>
<dbReference type="RefSeq" id="WP_026743300.1">
    <property type="nucleotide sequence ID" value="NZ_FNQS01000005.1"/>
</dbReference>
<sequence length="82" mass="9138">MKNDEVYSPLPGVFYRQPAPEMPPFTKEGDDVQEDTVIGLIEVMKQFTEMVAGHSGKLIEFKVESGDSVEPGQVIAIIKKDR</sequence>
<evidence type="ECO:0000259" key="4">
    <source>
        <dbReference type="PROSITE" id="PS50968"/>
    </source>
</evidence>
<dbReference type="CDD" id="cd06850">
    <property type="entry name" value="biotinyl_domain"/>
    <property type="match status" value="1"/>
</dbReference>
<dbReference type="Pfam" id="PF00364">
    <property type="entry name" value="Biotin_lipoyl"/>
    <property type="match status" value="1"/>
</dbReference>
<accession>A0A1H4C1G3</accession>
<proteinExistence type="predicted"/>
<protein>
    <recommendedName>
        <fullName evidence="2">Biotin carboxyl carrier protein of acetyl-CoA carboxylase</fullName>
    </recommendedName>
</protein>
<feature type="region of interest" description="Disordered" evidence="3">
    <location>
        <begin position="1"/>
        <end position="30"/>
    </location>
</feature>
<dbReference type="GO" id="GO:0009317">
    <property type="term" value="C:acetyl-CoA carboxylase complex"/>
    <property type="evidence" value="ECO:0007669"/>
    <property type="project" value="InterPro"/>
</dbReference>
<dbReference type="InterPro" id="IPR011053">
    <property type="entry name" value="Single_hybrid_motif"/>
</dbReference>
<keyword evidence="2" id="KW-0092">Biotin</keyword>
<keyword evidence="2" id="KW-0444">Lipid biosynthesis</keyword>